<feature type="active site" description="Nucleophile" evidence="5">
    <location>
        <position position="381"/>
    </location>
</feature>
<accession>A0ABD3T4I4</accession>
<comment type="similarity">
    <text evidence="5">Belongs to the class I-like SAM-binding methyltransferase superfamily. RsmB/NOP family.</text>
</comment>
<proteinExistence type="inferred from homology"/>
<keyword evidence="3 5" id="KW-0949">S-adenosyl-L-methionine</keyword>
<dbReference type="CDD" id="cd02440">
    <property type="entry name" value="AdoMet_MTases"/>
    <property type="match status" value="1"/>
</dbReference>
<keyword evidence="8" id="KW-1185">Reference proteome</keyword>
<dbReference type="InterPro" id="IPR036974">
    <property type="entry name" value="PUA_sf"/>
</dbReference>
<protein>
    <recommendedName>
        <fullName evidence="6">SAM-dependent MTase RsmB/NOP-type domain-containing protein</fullName>
    </recommendedName>
</protein>
<feature type="binding site" evidence="5">
    <location>
        <begin position="252"/>
        <end position="258"/>
    </location>
    <ligand>
        <name>S-adenosyl-L-methionine</name>
        <dbReference type="ChEBI" id="CHEBI:59789"/>
    </ligand>
</feature>
<dbReference type="PROSITE" id="PS51686">
    <property type="entry name" value="SAM_MT_RSMB_NOP"/>
    <property type="match status" value="1"/>
</dbReference>
<dbReference type="GO" id="GO:0003723">
    <property type="term" value="F:RNA binding"/>
    <property type="evidence" value="ECO:0007669"/>
    <property type="project" value="UniProtKB-UniRule"/>
</dbReference>
<dbReference type="CDD" id="cd21150">
    <property type="entry name" value="PUA_NSun6-like"/>
    <property type="match status" value="1"/>
</dbReference>
<dbReference type="PRINTS" id="PR02008">
    <property type="entry name" value="RCMTFAMILY"/>
</dbReference>
<dbReference type="InterPro" id="IPR001678">
    <property type="entry name" value="MeTrfase_RsmB-F_NOP2_dom"/>
</dbReference>
<dbReference type="AlphaFoldDB" id="A0ABD3T4I4"/>
<sequence>MSDKTVQLLSLTNDVLENLRKTYLNDEQVKEFGLEKCEEQFHQLLVKLATPPAFTTLRINLHVVTGDKYTIIQSVKEEIEKQYLRKGWKPPEISVHPTLTDVLVIPNRGPNINPDQTRSFKEVTVDHDCGMAVLRGADVFVQGIMGAHQDLQEGDNVAVYTDIDGVCRRGMTQTFTGNKKYIGSGVMKASREQIFVTKEKLSGVGVEMNQPLYEAPSLYGVLPAYIFPQNLPSIICSRVLDPKPGETILDMCAAPGGKTVHIATLMNNTGRVVALDKTPQKVEKVAKNAAAWGITCIETYPFDSTQAVNEAADVSGPPPYPQASFDRVLLDGPCSAFGQRPCCRNRMTLNTLKSYSTYQRKFIEKAVQLLKPGGVLVYSTCTITLDENERQVAWTLQNFPELSLEEQVPHLGGHGMLGSTLKREELQKLQRFDPTIMNNDQVDVNSDTIGFFIAKFRKICKR</sequence>
<keyword evidence="1 5" id="KW-0489">Methyltransferase</keyword>
<name>A0ABD3T4I4_SINWO</name>
<feature type="binding site" evidence="5">
    <location>
        <position position="331"/>
    </location>
    <ligand>
        <name>S-adenosyl-L-methionine</name>
        <dbReference type="ChEBI" id="CHEBI:59789"/>
    </ligand>
</feature>
<evidence type="ECO:0000256" key="1">
    <source>
        <dbReference type="ARBA" id="ARBA00022603"/>
    </source>
</evidence>
<dbReference type="EMBL" id="JBJQND010000019">
    <property type="protein sequence ID" value="KAL3831262.1"/>
    <property type="molecule type" value="Genomic_DNA"/>
</dbReference>
<reference evidence="7 8" key="1">
    <citation type="submission" date="2024-11" db="EMBL/GenBank/DDBJ databases">
        <title>Chromosome-level genome assembly of the freshwater bivalve Anodonta woodiana.</title>
        <authorList>
            <person name="Chen X."/>
        </authorList>
    </citation>
    <scope>NUCLEOTIDE SEQUENCE [LARGE SCALE GENOMIC DNA]</scope>
    <source>
        <strain evidence="7">MN2024</strain>
        <tissue evidence="7">Gills</tissue>
    </source>
</reference>
<dbReference type="SUPFAM" id="SSF53335">
    <property type="entry name" value="S-adenosyl-L-methionine-dependent methyltransferases"/>
    <property type="match status" value="1"/>
</dbReference>
<dbReference type="GO" id="GO:0008168">
    <property type="term" value="F:methyltransferase activity"/>
    <property type="evidence" value="ECO:0007669"/>
    <property type="project" value="UniProtKB-KW"/>
</dbReference>
<evidence type="ECO:0000256" key="5">
    <source>
        <dbReference type="PROSITE-ProRule" id="PRU01023"/>
    </source>
</evidence>
<dbReference type="Gene3D" id="3.40.50.150">
    <property type="entry name" value="Vaccinia Virus protein VP39"/>
    <property type="match status" value="1"/>
</dbReference>
<comment type="caution">
    <text evidence="7">The sequence shown here is derived from an EMBL/GenBank/DDBJ whole genome shotgun (WGS) entry which is preliminary data.</text>
</comment>
<dbReference type="InterPro" id="IPR002478">
    <property type="entry name" value="PUA"/>
</dbReference>
<dbReference type="Proteomes" id="UP001634394">
    <property type="component" value="Unassembled WGS sequence"/>
</dbReference>
<dbReference type="InterPro" id="IPR015947">
    <property type="entry name" value="PUA-like_sf"/>
</dbReference>
<evidence type="ECO:0000256" key="3">
    <source>
        <dbReference type="ARBA" id="ARBA00022691"/>
    </source>
</evidence>
<evidence type="ECO:0000256" key="4">
    <source>
        <dbReference type="ARBA" id="ARBA00022884"/>
    </source>
</evidence>
<dbReference type="PANTHER" id="PTHR22807:SF34">
    <property type="entry name" value="TRNA (CYTOSINE(72)-C(5))-METHYLTRANSFERASE NSUN6"/>
    <property type="match status" value="1"/>
</dbReference>
<feature type="domain" description="SAM-dependent MTase RsmB/NOP-type" evidence="6">
    <location>
        <begin position="163"/>
        <end position="459"/>
    </location>
</feature>
<dbReference type="Pfam" id="PF01472">
    <property type="entry name" value="PUA"/>
    <property type="match status" value="1"/>
</dbReference>
<gene>
    <name evidence="7" type="ORF">ACJMK2_023036</name>
</gene>
<dbReference type="InterPro" id="IPR049560">
    <property type="entry name" value="MeTrfase_RsmB-F_NOP2_cat"/>
</dbReference>
<feature type="binding site" evidence="5">
    <location>
        <position position="303"/>
    </location>
    <ligand>
        <name>S-adenosyl-L-methionine</name>
        <dbReference type="ChEBI" id="CHEBI:59789"/>
    </ligand>
</feature>
<dbReference type="PROSITE" id="PS50890">
    <property type="entry name" value="PUA"/>
    <property type="match status" value="1"/>
</dbReference>
<keyword evidence="2 5" id="KW-0808">Transferase</keyword>
<evidence type="ECO:0000256" key="2">
    <source>
        <dbReference type="ARBA" id="ARBA00022679"/>
    </source>
</evidence>
<dbReference type="GO" id="GO:0032259">
    <property type="term" value="P:methylation"/>
    <property type="evidence" value="ECO:0007669"/>
    <property type="project" value="UniProtKB-KW"/>
</dbReference>
<dbReference type="PANTHER" id="PTHR22807">
    <property type="entry name" value="NOP2 YEAST -RELATED NOL1/NOP2/FMU SUN DOMAIN-CONTAINING"/>
    <property type="match status" value="1"/>
</dbReference>
<dbReference type="Pfam" id="PF01189">
    <property type="entry name" value="Methyltr_RsmB-F"/>
    <property type="match status" value="1"/>
</dbReference>
<evidence type="ECO:0000313" key="8">
    <source>
        <dbReference type="Proteomes" id="UP001634394"/>
    </source>
</evidence>
<dbReference type="InterPro" id="IPR023267">
    <property type="entry name" value="RCMT"/>
</dbReference>
<dbReference type="SUPFAM" id="SSF88697">
    <property type="entry name" value="PUA domain-like"/>
    <property type="match status" value="1"/>
</dbReference>
<evidence type="ECO:0000313" key="7">
    <source>
        <dbReference type="EMBL" id="KAL3831262.1"/>
    </source>
</evidence>
<evidence type="ECO:0000259" key="6">
    <source>
        <dbReference type="PROSITE" id="PS51686"/>
    </source>
</evidence>
<keyword evidence="4 5" id="KW-0694">RNA-binding</keyword>
<feature type="binding site" evidence="5">
    <location>
        <position position="276"/>
    </location>
    <ligand>
        <name>S-adenosyl-L-methionine</name>
        <dbReference type="ChEBI" id="CHEBI:59789"/>
    </ligand>
</feature>
<organism evidence="7 8">
    <name type="scientific">Sinanodonta woodiana</name>
    <name type="common">Chinese pond mussel</name>
    <name type="synonym">Anodonta woodiana</name>
    <dbReference type="NCBI Taxonomy" id="1069815"/>
    <lineage>
        <taxon>Eukaryota</taxon>
        <taxon>Metazoa</taxon>
        <taxon>Spiralia</taxon>
        <taxon>Lophotrochozoa</taxon>
        <taxon>Mollusca</taxon>
        <taxon>Bivalvia</taxon>
        <taxon>Autobranchia</taxon>
        <taxon>Heteroconchia</taxon>
        <taxon>Palaeoheterodonta</taxon>
        <taxon>Unionida</taxon>
        <taxon>Unionoidea</taxon>
        <taxon>Unionidae</taxon>
        <taxon>Unioninae</taxon>
        <taxon>Sinanodonta</taxon>
    </lineage>
</organism>
<dbReference type="InterPro" id="IPR029063">
    <property type="entry name" value="SAM-dependent_MTases_sf"/>
</dbReference>
<dbReference type="Gene3D" id="2.30.130.10">
    <property type="entry name" value="PUA domain"/>
    <property type="match status" value="1"/>
</dbReference>